<sequence>MATVLFITAHPQDNGSSYSMAVGKEFINCYKETNPSDEIVHLDLFKMDIPYIDSDVLNAREKLMVGKPFEELTVSEQAKLARMEELATQFSKADKYVFVSPLWNLSYPPVVKAYIDAICLEGKAVQHTETGVIGLLTNKKAVHVQASGGFYSEGPFASFESGHSTLRNFMQYVGVASFQGIFIEGVLAVPHQAEAIKEAAIIKAQEMAKLF</sequence>
<dbReference type="EC" id="1.7.1.17" evidence="6"/>
<evidence type="ECO:0000313" key="9">
    <source>
        <dbReference type="Proteomes" id="UP001595755"/>
    </source>
</evidence>
<comment type="subunit">
    <text evidence="6">Homodimer.</text>
</comment>
<evidence type="ECO:0000256" key="6">
    <source>
        <dbReference type="HAMAP-Rule" id="MF_01216"/>
    </source>
</evidence>
<dbReference type="InterPro" id="IPR050104">
    <property type="entry name" value="FMN-dep_NADH:Q_OxRdtase_AzoR1"/>
</dbReference>
<keyword evidence="2 6" id="KW-0288">FMN</keyword>
<evidence type="ECO:0000256" key="3">
    <source>
        <dbReference type="ARBA" id="ARBA00023002"/>
    </source>
</evidence>
<dbReference type="Pfam" id="PF02525">
    <property type="entry name" value="Flavodoxin_2"/>
    <property type="match status" value="1"/>
</dbReference>
<evidence type="ECO:0000256" key="5">
    <source>
        <dbReference type="ARBA" id="ARBA00048542"/>
    </source>
</evidence>
<comment type="catalytic activity">
    <reaction evidence="5">
        <text>N,N-dimethyl-1,4-phenylenediamine + anthranilate + 2 NAD(+) = 2-(4-dimethylaminophenyl)diazenylbenzoate + 2 NADH + 2 H(+)</text>
        <dbReference type="Rhea" id="RHEA:55872"/>
        <dbReference type="ChEBI" id="CHEBI:15378"/>
        <dbReference type="ChEBI" id="CHEBI:15783"/>
        <dbReference type="ChEBI" id="CHEBI:16567"/>
        <dbReference type="ChEBI" id="CHEBI:57540"/>
        <dbReference type="ChEBI" id="CHEBI:57945"/>
        <dbReference type="ChEBI" id="CHEBI:71579"/>
        <dbReference type="EC" id="1.7.1.17"/>
    </reaction>
    <physiologicalReaction direction="right-to-left" evidence="5">
        <dbReference type="Rhea" id="RHEA:55874"/>
    </physiologicalReaction>
</comment>
<comment type="caution">
    <text evidence="6">Lacks conserved residue(s) required for the propagation of feature annotation.</text>
</comment>
<dbReference type="PANTHER" id="PTHR43741">
    <property type="entry name" value="FMN-DEPENDENT NADH-AZOREDUCTASE 1"/>
    <property type="match status" value="1"/>
</dbReference>
<dbReference type="HAMAP" id="MF_01216">
    <property type="entry name" value="Azoreductase_type1"/>
    <property type="match status" value="1"/>
</dbReference>
<dbReference type="InterPro" id="IPR023048">
    <property type="entry name" value="NADH:quinone_OxRdtase_FMN_depd"/>
</dbReference>
<proteinExistence type="inferred from homology"/>
<evidence type="ECO:0000313" key="8">
    <source>
        <dbReference type="EMBL" id="MFC4303359.1"/>
    </source>
</evidence>
<dbReference type="EMBL" id="JBHSED010000012">
    <property type="protein sequence ID" value="MFC4303359.1"/>
    <property type="molecule type" value="Genomic_DNA"/>
</dbReference>
<reference evidence="9" key="1">
    <citation type="journal article" date="2019" name="Int. J. Syst. Evol. Microbiol.">
        <title>The Global Catalogue of Microorganisms (GCM) 10K type strain sequencing project: providing services to taxonomists for standard genome sequencing and annotation.</title>
        <authorList>
            <consortium name="The Broad Institute Genomics Platform"/>
            <consortium name="The Broad Institute Genome Sequencing Center for Infectious Disease"/>
            <person name="Wu L."/>
            <person name="Ma J."/>
        </authorList>
    </citation>
    <scope>NUCLEOTIDE SEQUENCE [LARGE SCALE GENOMIC DNA]</scope>
    <source>
        <strain evidence="9">CGMCC 4.1641</strain>
    </source>
</reference>
<dbReference type="EC" id="1.6.5.-" evidence="6"/>
<feature type="binding site" evidence="6">
    <location>
        <begin position="17"/>
        <end position="19"/>
    </location>
    <ligand>
        <name>FMN</name>
        <dbReference type="ChEBI" id="CHEBI:58210"/>
    </ligand>
</feature>
<feature type="domain" description="Flavodoxin-like fold" evidence="7">
    <location>
        <begin position="3"/>
        <end position="205"/>
    </location>
</feature>
<dbReference type="Gene3D" id="3.40.50.360">
    <property type="match status" value="1"/>
</dbReference>
<evidence type="ECO:0000256" key="2">
    <source>
        <dbReference type="ARBA" id="ARBA00022643"/>
    </source>
</evidence>
<name>A0ABV8SAC5_9BACL</name>
<comment type="caution">
    <text evidence="8">The sequence shown here is derived from an EMBL/GenBank/DDBJ whole genome shotgun (WGS) entry which is preliminary data.</text>
</comment>
<dbReference type="InterPro" id="IPR029039">
    <property type="entry name" value="Flavoprotein-like_sf"/>
</dbReference>
<dbReference type="PANTHER" id="PTHR43741:SF7">
    <property type="entry name" value="FMN-DEPENDENT NADH:QUINONE OXIDOREDUCTASE"/>
    <property type="match status" value="1"/>
</dbReference>
<comment type="function">
    <text evidence="6">Also exhibits azoreductase activity. Catalyzes the reductive cleavage of the azo bond in aromatic azo compounds to the corresponding amines.</text>
</comment>
<accession>A0ABV8SAC5</accession>
<evidence type="ECO:0000259" key="7">
    <source>
        <dbReference type="Pfam" id="PF02525"/>
    </source>
</evidence>
<comment type="catalytic activity">
    <reaction evidence="6">
        <text>2 a quinone + NADH + H(+) = 2 a 1,4-benzosemiquinone + NAD(+)</text>
        <dbReference type="Rhea" id="RHEA:65952"/>
        <dbReference type="ChEBI" id="CHEBI:15378"/>
        <dbReference type="ChEBI" id="CHEBI:57540"/>
        <dbReference type="ChEBI" id="CHEBI:57945"/>
        <dbReference type="ChEBI" id="CHEBI:132124"/>
        <dbReference type="ChEBI" id="CHEBI:134225"/>
    </reaction>
</comment>
<dbReference type="Proteomes" id="UP001595755">
    <property type="component" value="Unassembled WGS sequence"/>
</dbReference>
<keyword evidence="4 6" id="KW-0520">NAD</keyword>
<keyword evidence="3 6" id="KW-0560">Oxidoreductase</keyword>
<dbReference type="RefSeq" id="WP_204605245.1">
    <property type="nucleotide sequence ID" value="NZ_JBHSED010000012.1"/>
</dbReference>
<keyword evidence="9" id="KW-1185">Reference proteome</keyword>
<comment type="similarity">
    <text evidence="6">Belongs to the azoreductase type 1 family.</text>
</comment>
<dbReference type="InterPro" id="IPR003680">
    <property type="entry name" value="Flavodoxin_fold"/>
</dbReference>
<comment type="cofactor">
    <cofactor evidence="6">
        <name>FMN</name>
        <dbReference type="ChEBI" id="CHEBI:58210"/>
    </cofactor>
    <text evidence="6">Binds 1 FMN per subunit.</text>
</comment>
<evidence type="ECO:0000256" key="1">
    <source>
        <dbReference type="ARBA" id="ARBA00022630"/>
    </source>
</evidence>
<keyword evidence="1 6" id="KW-0285">Flavoprotein</keyword>
<comment type="function">
    <text evidence="6">Quinone reductase that provides resistance to thiol-specific stress caused by electrophilic quinones.</text>
</comment>
<protein>
    <recommendedName>
        <fullName evidence="6">FMN dependent NADH:quinone oxidoreductase</fullName>
        <ecNumber evidence="6">1.6.5.-</ecNumber>
    </recommendedName>
    <alternativeName>
        <fullName evidence="6">Azo-dye reductase</fullName>
    </alternativeName>
    <alternativeName>
        <fullName evidence="6">FMN-dependent NADH-azo compound oxidoreductase</fullName>
    </alternativeName>
    <alternativeName>
        <fullName evidence="6">FMN-dependent NADH-azoreductase</fullName>
        <ecNumber evidence="6">1.7.1.17</ecNumber>
    </alternativeName>
</protein>
<dbReference type="SUPFAM" id="SSF52218">
    <property type="entry name" value="Flavoproteins"/>
    <property type="match status" value="1"/>
</dbReference>
<evidence type="ECO:0000256" key="4">
    <source>
        <dbReference type="ARBA" id="ARBA00023027"/>
    </source>
</evidence>
<organism evidence="8 9">
    <name type="scientific">Cohnella boryungensis</name>
    <dbReference type="NCBI Taxonomy" id="768479"/>
    <lineage>
        <taxon>Bacteria</taxon>
        <taxon>Bacillati</taxon>
        <taxon>Bacillota</taxon>
        <taxon>Bacilli</taxon>
        <taxon>Bacillales</taxon>
        <taxon>Paenibacillaceae</taxon>
        <taxon>Cohnella</taxon>
    </lineage>
</organism>
<gene>
    <name evidence="6" type="primary">azoR</name>
    <name evidence="8" type="ORF">ACFO1S_07835</name>
</gene>